<dbReference type="AlphaFoldDB" id="A0A1M5XDK5"/>
<evidence type="ECO:0000313" key="1">
    <source>
        <dbReference type="EMBL" id="SHH97866.1"/>
    </source>
</evidence>
<protein>
    <submittedName>
        <fullName evidence="1">Uncharacterized protein</fullName>
    </submittedName>
</protein>
<proteinExistence type="predicted"/>
<dbReference type="EMBL" id="FQXD01000025">
    <property type="protein sequence ID" value="SHH97866.1"/>
    <property type="molecule type" value="Genomic_DNA"/>
</dbReference>
<dbReference type="Proteomes" id="UP000184079">
    <property type="component" value="Unassembled WGS sequence"/>
</dbReference>
<keyword evidence="2" id="KW-1185">Reference proteome</keyword>
<evidence type="ECO:0000313" key="2">
    <source>
        <dbReference type="Proteomes" id="UP000184079"/>
    </source>
</evidence>
<organism evidence="1 2">
    <name type="scientific">Virgibacillus chiguensis</name>
    <dbReference type="NCBI Taxonomy" id="411959"/>
    <lineage>
        <taxon>Bacteria</taxon>
        <taxon>Bacillati</taxon>
        <taxon>Bacillota</taxon>
        <taxon>Bacilli</taxon>
        <taxon>Bacillales</taxon>
        <taxon>Bacillaceae</taxon>
        <taxon>Virgibacillus</taxon>
    </lineage>
</organism>
<name>A0A1M5XDK5_9BACI</name>
<reference evidence="2" key="1">
    <citation type="submission" date="2016-11" db="EMBL/GenBank/DDBJ databases">
        <authorList>
            <person name="Varghese N."/>
            <person name="Submissions S."/>
        </authorList>
    </citation>
    <scope>NUCLEOTIDE SEQUENCE [LARGE SCALE GENOMIC DNA]</scope>
    <source>
        <strain evidence="2">CGMCC 1.6496</strain>
    </source>
</reference>
<accession>A0A1M5XDK5</accession>
<dbReference type="RefSeq" id="WP_244527769.1">
    <property type="nucleotide sequence ID" value="NZ_FQXD01000025.1"/>
</dbReference>
<sequence length="57" mass="6508">MWCSGFHVVKKGFLNNSVFIWNDDENYHPEGSFLEQQAIKDKNLVAANETVLLSLPI</sequence>
<gene>
    <name evidence="1" type="ORF">SAMN05421807_1259</name>
</gene>